<feature type="transmembrane region" description="Helical" evidence="7">
    <location>
        <begin position="485"/>
        <end position="505"/>
    </location>
</feature>
<keyword evidence="3" id="KW-0813">Transport</keyword>
<reference evidence="10" key="1">
    <citation type="journal article" date="2017" name="Nat. Microbiol.">
        <title>Global analysis of biosynthetic gene clusters reveals vast potential of secondary metabolite production in Penicillium species.</title>
        <authorList>
            <person name="Nielsen J.C."/>
            <person name="Grijseels S."/>
            <person name="Prigent S."/>
            <person name="Ji B."/>
            <person name="Dainat J."/>
            <person name="Nielsen K.F."/>
            <person name="Frisvad J.C."/>
            <person name="Workman M."/>
            <person name="Nielsen J."/>
        </authorList>
    </citation>
    <scope>NUCLEOTIDE SEQUENCE [LARGE SCALE GENOMIC DNA]</scope>
    <source>
        <strain evidence="10">IBT 13039</strain>
    </source>
</reference>
<comment type="similarity">
    <text evidence="2">Belongs to the major facilitator superfamily. Sugar transporter (TC 2.A.1.1) family.</text>
</comment>
<dbReference type="GO" id="GO:0022857">
    <property type="term" value="F:transmembrane transporter activity"/>
    <property type="evidence" value="ECO:0007669"/>
    <property type="project" value="InterPro"/>
</dbReference>
<dbReference type="PRINTS" id="PR00171">
    <property type="entry name" value="SUGRTRNSPORT"/>
</dbReference>
<name>A0A1V6YUT7_PENNA</name>
<dbReference type="OMA" id="CAAITQG"/>
<dbReference type="InterPro" id="IPR050814">
    <property type="entry name" value="Myo-inositol_Transporter"/>
</dbReference>
<organism evidence="9 10">
    <name type="scientific">Penicillium nalgiovense</name>
    <dbReference type="NCBI Taxonomy" id="60175"/>
    <lineage>
        <taxon>Eukaryota</taxon>
        <taxon>Fungi</taxon>
        <taxon>Dikarya</taxon>
        <taxon>Ascomycota</taxon>
        <taxon>Pezizomycotina</taxon>
        <taxon>Eurotiomycetes</taxon>
        <taxon>Eurotiomycetidae</taxon>
        <taxon>Eurotiales</taxon>
        <taxon>Aspergillaceae</taxon>
        <taxon>Penicillium</taxon>
    </lineage>
</organism>
<evidence type="ECO:0000256" key="1">
    <source>
        <dbReference type="ARBA" id="ARBA00004141"/>
    </source>
</evidence>
<dbReference type="GO" id="GO:0015791">
    <property type="term" value="P:polyol transmembrane transport"/>
    <property type="evidence" value="ECO:0007669"/>
    <property type="project" value="UniProtKB-ARBA"/>
</dbReference>
<evidence type="ECO:0000313" key="10">
    <source>
        <dbReference type="Proteomes" id="UP000191691"/>
    </source>
</evidence>
<gene>
    <name evidence="9" type="ORF">PENNAL_c0010G08561</name>
</gene>
<dbReference type="InterPro" id="IPR020846">
    <property type="entry name" value="MFS_dom"/>
</dbReference>
<feature type="transmembrane region" description="Helical" evidence="7">
    <location>
        <begin position="447"/>
        <end position="473"/>
    </location>
</feature>
<dbReference type="PANTHER" id="PTHR48020:SF40">
    <property type="entry name" value="MAJOR FACILITATOR SUPERFAMILY (MFS) PROFILE DOMAIN-CONTAINING PROTEIN"/>
    <property type="match status" value="1"/>
</dbReference>
<evidence type="ECO:0000259" key="8">
    <source>
        <dbReference type="PROSITE" id="PS50850"/>
    </source>
</evidence>
<dbReference type="Proteomes" id="UP000191691">
    <property type="component" value="Unassembled WGS sequence"/>
</dbReference>
<dbReference type="AlphaFoldDB" id="A0A1V6YUT7"/>
<evidence type="ECO:0000313" key="9">
    <source>
        <dbReference type="EMBL" id="OQE91173.1"/>
    </source>
</evidence>
<feature type="transmembrane region" description="Helical" evidence="7">
    <location>
        <begin position="130"/>
        <end position="150"/>
    </location>
</feature>
<evidence type="ECO:0000256" key="2">
    <source>
        <dbReference type="ARBA" id="ARBA00010992"/>
    </source>
</evidence>
<keyword evidence="4 7" id="KW-0812">Transmembrane</keyword>
<dbReference type="GO" id="GO:0015798">
    <property type="term" value="P:myo-inositol transport"/>
    <property type="evidence" value="ECO:0007669"/>
    <property type="project" value="UniProtKB-ARBA"/>
</dbReference>
<comment type="subcellular location">
    <subcellularLocation>
        <location evidence="1">Membrane</location>
        <topology evidence="1">Multi-pass membrane protein</topology>
    </subcellularLocation>
</comment>
<dbReference type="InterPro" id="IPR036259">
    <property type="entry name" value="MFS_trans_sf"/>
</dbReference>
<sequence length="545" mass="61168">MSEEAQLSIPPTIDNPLANQEPAQLEAEVEDFHKRVNLNGVVDLEILIRGARIAQQRWGDAPPGFTPAEFEAIKNENSKSYLSFLQTRGLLVTVMATACAAITQGWQQSTINASSLFLNWKVDFDLDDKLLIGFINAAPWLSGSLIGTWLSDPLQERFGRRPALFISAVFCVALVIGTARCNTWETLLVCRVLLGVGIGSKASIAPIFAAEAAPDRHRGKVLMMWQLFDALWRVLLATAIIPAIVLLFLVFMCPESPRFLIQRNQYPGAYKSLLELRGTPIQAARDLYYIHAQLQTEAVTVWDRHEGNSWWSEGEQIYAYQKWINKGNFFKRMMYLATEKRTRRACTVASIVMASQQLCGINVLAFYSSSILNTDPSDPESLFIKPTAVKWYNFAFGLANFLFTFPAYIYIDLRGRRPLLLVSFIGMFFSLVAVSGFFEIADHDTRLILIAVFTSLFFVFFYSIGAGPIPFTLSAEVFPLCVREVGMSFSVMINFLGLGLLVLFVPELTKEFGREAHLLFFFSGMNVLALILIFLLSTARQKVKS</sequence>
<feature type="transmembrane region" description="Helical" evidence="7">
    <location>
        <begin position="162"/>
        <end position="181"/>
    </location>
</feature>
<feature type="transmembrane region" description="Helical" evidence="7">
    <location>
        <begin position="391"/>
        <end position="411"/>
    </location>
</feature>
<proteinExistence type="inferred from homology"/>
<evidence type="ECO:0000256" key="7">
    <source>
        <dbReference type="SAM" id="Phobius"/>
    </source>
</evidence>
<evidence type="ECO:0000256" key="4">
    <source>
        <dbReference type="ARBA" id="ARBA00022692"/>
    </source>
</evidence>
<evidence type="ECO:0000256" key="5">
    <source>
        <dbReference type="ARBA" id="ARBA00022989"/>
    </source>
</evidence>
<dbReference type="Gene3D" id="1.20.1250.20">
    <property type="entry name" value="MFS general substrate transporter like domains"/>
    <property type="match status" value="1"/>
</dbReference>
<dbReference type="InterPro" id="IPR003663">
    <property type="entry name" value="Sugar/inositol_transpt"/>
</dbReference>
<dbReference type="InterPro" id="IPR005828">
    <property type="entry name" value="MFS_sugar_transport-like"/>
</dbReference>
<dbReference type="PROSITE" id="PS50850">
    <property type="entry name" value="MFS"/>
    <property type="match status" value="1"/>
</dbReference>
<accession>A0A1V6YUT7</accession>
<evidence type="ECO:0000256" key="6">
    <source>
        <dbReference type="ARBA" id="ARBA00023136"/>
    </source>
</evidence>
<dbReference type="PROSITE" id="PS00217">
    <property type="entry name" value="SUGAR_TRANSPORT_2"/>
    <property type="match status" value="1"/>
</dbReference>
<keyword evidence="10" id="KW-1185">Reference proteome</keyword>
<dbReference type="STRING" id="60175.A0A1V6YUT7"/>
<feature type="transmembrane region" description="Helical" evidence="7">
    <location>
        <begin position="230"/>
        <end position="253"/>
    </location>
</feature>
<feature type="transmembrane region" description="Helical" evidence="7">
    <location>
        <begin position="188"/>
        <end position="210"/>
    </location>
</feature>
<feature type="domain" description="Major facilitator superfamily (MFS) profile" evidence="8">
    <location>
        <begin position="93"/>
        <end position="541"/>
    </location>
</feature>
<evidence type="ECO:0000256" key="3">
    <source>
        <dbReference type="ARBA" id="ARBA00022448"/>
    </source>
</evidence>
<dbReference type="Pfam" id="PF00083">
    <property type="entry name" value="Sugar_tr"/>
    <property type="match status" value="2"/>
</dbReference>
<comment type="caution">
    <text evidence="9">The sequence shown here is derived from an EMBL/GenBank/DDBJ whole genome shotgun (WGS) entry which is preliminary data.</text>
</comment>
<keyword evidence="5 7" id="KW-1133">Transmembrane helix</keyword>
<dbReference type="SUPFAM" id="SSF103473">
    <property type="entry name" value="MFS general substrate transporter"/>
    <property type="match status" value="1"/>
</dbReference>
<feature type="transmembrane region" description="Helical" evidence="7">
    <location>
        <begin position="517"/>
        <end position="536"/>
    </location>
</feature>
<protein>
    <recommendedName>
        <fullName evidence="8">Major facilitator superfamily (MFS) profile domain-containing protein</fullName>
    </recommendedName>
</protein>
<feature type="transmembrane region" description="Helical" evidence="7">
    <location>
        <begin position="418"/>
        <end position="441"/>
    </location>
</feature>
<dbReference type="EMBL" id="MOOB01000010">
    <property type="protein sequence ID" value="OQE91173.1"/>
    <property type="molecule type" value="Genomic_DNA"/>
</dbReference>
<dbReference type="PANTHER" id="PTHR48020">
    <property type="entry name" value="PROTON MYO-INOSITOL COTRANSPORTER"/>
    <property type="match status" value="1"/>
</dbReference>
<keyword evidence="6 7" id="KW-0472">Membrane</keyword>
<dbReference type="InterPro" id="IPR005829">
    <property type="entry name" value="Sugar_transporter_CS"/>
</dbReference>
<dbReference type="GO" id="GO:0016020">
    <property type="term" value="C:membrane"/>
    <property type="evidence" value="ECO:0007669"/>
    <property type="project" value="UniProtKB-SubCell"/>
</dbReference>